<dbReference type="InterPro" id="IPR008271">
    <property type="entry name" value="Ser/Thr_kinase_AS"/>
</dbReference>
<dbReference type="OrthoDB" id="1103805at2759"/>
<evidence type="ECO:0000256" key="2">
    <source>
        <dbReference type="ARBA" id="ARBA00012513"/>
    </source>
</evidence>
<evidence type="ECO:0000313" key="23">
    <source>
        <dbReference type="Proteomes" id="UP000796880"/>
    </source>
</evidence>
<evidence type="ECO:0000256" key="14">
    <source>
        <dbReference type="ARBA" id="ARBA00022989"/>
    </source>
</evidence>
<dbReference type="EC" id="2.7.11.1" evidence="2"/>
<comment type="subcellular location">
    <subcellularLocation>
        <location evidence="1">Cell membrane</location>
        <topology evidence="1">Single-pass membrane protein</topology>
    </subcellularLocation>
</comment>
<dbReference type="EMBL" id="VOIH02000002">
    <property type="protein sequence ID" value="KAF3455324.1"/>
    <property type="molecule type" value="Genomic_DNA"/>
</dbReference>
<keyword evidence="9" id="KW-0732">Signal</keyword>
<keyword evidence="6" id="KW-0433">Leucine-rich repeat</keyword>
<proteinExistence type="predicted"/>
<dbReference type="PROSITE" id="PS00108">
    <property type="entry name" value="PROTEIN_KINASE_ST"/>
    <property type="match status" value="1"/>
</dbReference>
<accession>A0A8K0HPP0</accession>
<evidence type="ECO:0000256" key="20">
    <source>
        <dbReference type="SAM" id="MobiDB-lite"/>
    </source>
</evidence>
<evidence type="ECO:0000256" key="5">
    <source>
        <dbReference type="ARBA" id="ARBA00022553"/>
    </source>
</evidence>
<keyword evidence="11" id="KW-0547">Nucleotide-binding</keyword>
<comment type="caution">
    <text evidence="22">The sequence shown here is derived from an EMBL/GenBank/DDBJ whole genome shotgun (WGS) entry which is preliminary data.</text>
</comment>
<evidence type="ECO:0000256" key="4">
    <source>
        <dbReference type="ARBA" id="ARBA00022527"/>
    </source>
</evidence>
<gene>
    <name evidence="22" type="ORF">FNV43_RR05772</name>
</gene>
<keyword evidence="12" id="KW-0418">Kinase</keyword>
<evidence type="ECO:0000256" key="19">
    <source>
        <dbReference type="ARBA" id="ARBA00048679"/>
    </source>
</evidence>
<keyword evidence="8" id="KW-0812">Transmembrane</keyword>
<evidence type="ECO:0000256" key="6">
    <source>
        <dbReference type="ARBA" id="ARBA00022614"/>
    </source>
</evidence>
<dbReference type="FunFam" id="1.10.510.10:FF:000358">
    <property type="entry name" value="Putative leucine-rich repeat receptor-like serine/threonine-protein kinase"/>
    <property type="match status" value="1"/>
</dbReference>
<keyword evidence="10" id="KW-0677">Repeat</keyword>
<dbReference type="GO" id="GO:0005886">
    <property type="term" value="C:plasma membrane"/>
    <property type="evidence" value="ECO:0007669"/>
    <property type="project" value="UniProtKB-SubCell"/>
</dbReference>
<keyword evidence="23" id="KW-1185">Reference proteome</keyword>
<evidence type="ECO:0000256" key="17">
    <source>
        <dbReference type="ARBA" id="ARBA00023180"/>
    </source>
</evidence>
<evidence type="ECO:0000256" key="3">
    <source>
        <dbReference type="ARBA" id="ARBA00022475"/>
    </source>
</evidence>
<keyword evidence="15" id="KW-0472">Membrane</keyword>
<dbReference type="SMART" id="SM00220">
    <property type="entry name" value="S_TKc"/>
    <property type="match status" value="1"/>
</dbReference>
<keyword evidence="4" id="KW-0723">Serine/threonine-protein kinase</keyword>
<dbReference type="InterPro" id="IPR011009">
    <property type="entry name" value="Kinase-like_dom_sf"/>
</dbReference>
<keyword evidence="5" id="KW-0597">Phosphoprotein</keyword>
<keyword evidence="13" id="KW-0067">ATP-binding</keyword>
<dbReference type="InterPro" id="IPR000719">
    <property type="entry name" value="Prot_kinase_dom"/>
</dbReference>
<keyword evidence="3" id="KW-1003">Cell membrane</keyword>
<dbReference type="PANTHER" id="PTHR48055:SF55">
    <property type="entry name" value="PROTEIN KINASE DOMAIN-CONTAINING PROTEIN"/>
    <property type="match status" value="1"/>
</dbReference>
<evidence type="ECO:0000256" key="15">
    <source>
        <dbReference type="ARBA" id="ARBA00023136"/>
    </source>
</evidence>
<keyword evidence="17" id="KW-0325">Glycoprotein</keyword>
<evidence type="ECO:0000256" key="13">
    <source>
        <dbReference type="ARBA" id="ARBA00022840"/>
    </source>
</evidence>
<dbReference type="Gene3D" id="1.10.510.10">
    <property type="entry name" value="Transferase(Phosphotransferase) domain 1"/>
    <property type="match status" value="1"/>
</dbReference>
<organism evidence="22 23">
    <name type="scientific">Rhamnella rubrinervis</name>
    <dbReference type="NCBI Taxonomy" id="2594499"/>
    <lineage>
        <taxon>Eukaryota</taxon>
        <taxon>Viridiplantae</taxon>
        <taxon>Streptophyta</taxon>
        <taxon>Embryophyta</taxon>
        <taxon>Tracheophyta</taxon>
        <taxon>Spermatophyta</taxon>
        <taxon>Magnoliopsida</taxon>
        <taxon>eudicotyledons</taxon>
        <taxon>Gunneridae</taxon>
        <taxon>Pentapetalae</taxon>
        <taxon>rosids</taxon>
        <taxon>fabids</taxon>
        <taxon>Rosales</taxon>
        <taxon>Rhamnaceae</taxon>
        <taxon>rhamnoid group</taxon>
        <taxon>Rhamneae</taxon>
        <taxon>Rhamnella</taxon>
    </lineage>
</organism>
<keyword evidence="7" id="KW-0808">Transferase</keyword>
<feature type="compositionally biased region" description="Polar residues" evidence="20">
    <location>
        <begin position="179"/>
        <end position="189"/>
    </location>
</feature>
<name>A0A8K0HPP0_9ROSA</name>
<dbReference type="GO" id="GO:0005524">
    <property type="term" value="F:ATP binding"/>
    <property type="evidence" value="ECO:0007669"/>
    <property type="project" value="UniProtKB-KW"/>
</dbReference>
<evidence type="ECO:0000256" key="1">
    <source>
        <dbReference type="ARBA" id="ARBA00004162"/>
    </source>
</evidence>
<dbReference type="SUPFAM" id="SSF56112">
    <property type="entry name" value="Protein kinase-like (PK-like)"/>
    <property type="match status" value="1"/>
</dbReference>
<evidence type="ECO:0000256" key="9">
    <source>
        <dbReference type="ARBA" id="ARBA00022729"/>
    </source>
</evidence>
<evidence type="ECO:0000256" key="10">
    <source>
        <dbReference type="ARBA" id="ARBA00022737"/>
    </source>
</evidence>
<comment type="catalytic activity">
    <reaction evidence="19">
        <text>L-seryl-[protein] + ATP = O-phospho-L-seryl-[protein] + ADP + H(+)</text>
        <dbReference type="Rhea" id="RHEA:17989"/>
        <dbReference type="Rhea" id="RHEA-COMP:9863"/>
        <dbReference type="Rhea" id="RHEA-COMP:11604"/>
        <dbReference type="ChEBI" id="CHEBI:15378"/>
        <dbReference type="ChEBI" id="CHEBI:29999"/>
        <dbReference type="ChEBI" id="CHEBI:30616"/>
        <dbReference type="ChEBI" id="CHEBI:83421"/>
        <dbReference type="ChEBI" id="CHEBI:456216"/>
        <dbReference type="EC" id="2.7.11.1"/>
    </reaction>
</comment>
<feature type="domain" description="Protein kinase" evidence="21">
    <location>
        <begin position="1"/>
        <end position="237"/>
    </location>
</feature>
<keyword evidence="16" id="KW-0675">Receptor</keyword>
<dbReference type="PROSITE" id="PS50011">
    <property type="entry name" value="PROTEIN_KINASE_DOM"/>
    <property type="match status" value="1"/>
</dbReference>
<evidence type="ECO:0000256" key="11">
    <source>
        <dbReference type="ARBA" id="ARBA00022741"/>
    </source>
</evidence>
<dbReference type="PANTHER" id="PTHR48055">
    <property type="entry name" value="LEUCINE-RICH REPEAT RECEPTOR PROTEIN KINASE EMS1"/>
    <property type="match status" value="1"/>
</dbReference>
<feature type="region of interest" description="Disordered" evidence="20">
    <location>
        <begin position="168"/>
        <end position="189"/>
    </location>
</feature>
<reference evidence="22" key="1">
    <citation type="submission" date="2020-03" db="EMBL/GenBank/DDBJ databases">
        <title>A high-quality chromosome-level genome assembly of a woody plant with both climbing and erect habits, Rhamnella rubrinervis.</title>
        <authorList>
            <person name="Lu Z."/>
            <person name="Yang Y."/>
            <person name="Zhu X."/>
            <person name="Sun Y."/>
        </authorList>
    </citation>
    <scope>NUCLEOTIDE SEQUENCE</scope>
    <source>
        <strain evidence="22">BYM</strain>
        <tissue evidence="22">Leaf</tissue>
    </source>
</reference>
<dbReference type="Proteomes" id="UP000796880">
    <property type="component" value="Unassembled WGS sequence"/>
</dbReference>
<evidence type="ECO:0000256" key="18">
    <source>
        <dbReference type="ARBA" id="ARBA00047899"/>
    </source>
</evidence>
<dbReference type="GO" id="GO:0004674">
    <property type="term" value="F:protein serine/threonine kinase activity"/>
    <property type="evidence" value="ECO:0007669"/>
    <property type="project" value="UniProtKB-KW"/>
</dbReference>
<dbReference type="AlphaFoldDB" id="A0A8K0HPP0"/>
<evidence type="ECO:0000256" key="7">
    <source>
        <dbReference type="ARBA" id="ARBA00022679"/>
    </source>
</evidence>
<evidence type="ECO:0000256" key="16">
    <source>
        <dbReference type="ARBA" id="ARBA00023170"/>
    </source>
</evidence>
<evidence type="ECO:0000256" key="8">
    <source>
        <dbReference type="ARBA" id="ARBA00022692"/>
    </source>
</evidence>
<keyword evidence="14" id="KW-1133">Transmembrane helix</keyword>
<evidence type="ECO:0000259" key="21">
    <source>
        <dbReference type="PROSITE" id="PS50011"/>
    </source>
</evidence>
<sequence>MANGSLEKWLHPDTEGENQPRNLSLIERLNVAKDVASALHYLHNQCETTILHCDIKPSNVLLDNEMVAHLGDFGLARLLLAADNSSETQSSTVGMMGTIGYVCPEYGMGGQASKEGDVYSFGVLLLEMFTGKRTTDIIFVEGLNLHSFVANALPERLLQIVDPNVVPSSSMTRDEETRNNNGEISSENQSQMNGNYVQSCLLSVLRIAVGCSMESPGDRLKMEVVTRELHRIKKAFLVGLQLD</sequence>
<dbReference type="Pfam" id="PF00069">
    <property type="entry name" value="Pkinase"/>
    <property type="match status" value="1"/>
</dbReference>
<comment type="catalytic activity">
    <reaction evidence="18">
        <text>L-threonyl-[protein] + ATP = O-phospho-L-threonyl-[protein] + ADP + H(+)</text>
        <dbReference type="Rhea" id="RHEA:46608"/>
        <dbReference type="Rhea" id="RHEA-COMP:11060"/>
        <dbReference type="Rhea" id="RHEA-COMP:11605"/>
        <dbReference type="ChEBI" id="CHEBI:15378"/>
        <dbReference type="ChEBI" id="CHEBI:30013"/>
        <dbReference type="ChEBI" id="CHEBI:30616"/>
        <dbReference type="ChEBI" id="CHEBI:61977"/>
        <dbReference type="ChEBI" id="CHEBI:456216"/>
        <dbReference type="EC" id="2.7.11.1"/>
    </reaction>
</comment>
<dbReference type="InterPro" id="IPR051564">
    <property type="entry name" value="LRR_receptor-like_kinase"/>
</dbReference>
<protein>
    <recommendedName>
        <fullName evidence="2">non-specific serine/threonine protein kinase</fullName>
        <ecNumber evidence="2">2.7.11.1</ecNumber>
    </recommendedName>
</protein>
<evidence type="ECO:0000256" key="12">
    <source>
        <dbReference type="ARBA" id="ARBA00022777"/>
    </source>
</evidence>
<evidence type="ECO:0000313" key="22">
    <source>
        <dbReference type="EMBL" id="KAF3455324.1"/>
    </source>
</evidence>